<feature type="domain" description="Spore germination protein N-terminal" evidence="10">
    <location>
        <begin position="29"/>
        <end position="193"/>
    </location>
</feature>
<evidence type="ECO:0000313" key="12">
    <source>
        <dbReference type="Proteomes" id="UP000784880"/>
    </source>
</evidence>
<evidence type="ECO:0000256" key="6">
    <source>
        <dbReference type="ARBA" id="ARBA00023139"/>
    </source>
</evidence>
<dbReference type="PROSITE" id="PS51257">
    <property type="entry name" value="PROKAR_LIPOPROTEIN"/>
    <property type="match status" value="1"/>
</dbReference>
<evidence type="ECO:0000259" key="9">
    <source>
        <dbReference type="Pfam" id="PF05504"/>
    </source>
</evidence>
<name>A0ABS6JIB0_9BACI</name>
<dbReference type="PANTHER" id="PTHR35789:SF1">
    <property type="entry name" value="SPORE GERMINATION PROTEIN B3"/>
    <property type="match status" value="1"/>
</dbReference>
<comment type="subcellular location">
    <subcellularLocation>
        <location evidence="1">Membrane</location>
        <topology evidence="1">Lipid-anchor</topology>
    </subcellularLocation>
</comment>
<evidence type="ECO:0000256" key="3">
    <source>
        <dbReference type="ARBA" id="ARBA00022544"/>
    </source>
</evidence>
<comment type="caution">
    <text evidence="11">The sequence shown here is derived from an EMBL/GenBank/DDBJ whole genome shotgun (WGS) entry which is preliminary data.</text>
</comment>
<keyword evidence="12" id="KW-1185">Reference proteome</keyword>
<dbReference type="Pfam" id="PF05504">
    <property type="entry name" value="Spore_GerAC"/>
    <property type="match status" value="1"/>
</dbReference>
<evidence type="ECO:0000259" key="10">
    <source>
        <dbReference type="Pfam" id="PF25198"/>
    </source>
</evidence>
<proteinExistence type="inferred from homology"/>
<sequence length="373" mass="42179">MKNLTALFISLLFLLSVSGCNVQDFEQPSIENYGMVGVMGFDVAEDGYMNVTVTLPQPEMDAETKVQKYTTTVKSPHRAIMEASTKSEKLLSTAQLRVILFSEEFAKEVGVWEVLENLYRDPRVGTNSFIAVVKGSTEELLSGEYKDKPNINRYLNQLLKPTTITAFSPFTTIHHFIRHVTSQVSDALAPYIEKTGDSIQITKVALFKGSKMVSTIEREEAKIIESIKRNRKTSDISYEIQEDGRGSGEEAVLVLNFIRSKRDVKTNGDPVNPEIHVYLYIAGSVVDYTGDYNLDVEGERHILEDKLSKEIEAKLSDSIQQFQELGIDPLALGDYFRMKDRGEWSKEYWNDIFSRAEITVHVEPRITSTGTIY</sequence>
<evidence type="ECO:0000256" key="8">
    <source>
        <dbReference type="SAM" id="SignalP"/>
    </source>
</evidence>
<accession>A0ABS6JIB0</accession>
<evidence type="ECO:0000256" key="4">
    <source>
        <dbReference type="ARBA" id="ARBA00022729"/>
    </source>
</evidence>
<keyword evidence="6" id="KW-0564">Palmitate</keyword>
<dbReference type="InterPro" id="IPR008844">
    <property type="entry name" value="Spore_GerAC-like"/>
</dbReference>
<evidence type="ECO:0000256" key="1">
    <source>
        <dbReference type="ARBA" id="ARBA00004635"/>
    </source>
</evidence>
<reference evidence="11 12" key="1">
    <citation type="submission" date="2021-06" db="EMBL/GenBank/DDBJ databases">
        <title>Bacillus sp. RD4P76, an endophyte from a halophyte.</title>
        <authorList>
            <person name="Sun J.-Q."/>
        </authorList>
    </citation>
    <scope>NUCLEOTIDE SEQUENCE [LARGE SCALE GENOMIC DNA]</scope>
    <source>
        <strain evidence="11 12">CGMCC 1.15917</strain>
    </source>
</reference>
<dbReference type="InterPro" id="IPR046953">
    <property type="entry name" value="Spore_GerAC-like_C"/>
</dbReference>
<keyword evidence="3" id="KW-0309">Germination</keyword>
<dbReference type="Proteomes" id="UP000784880">
    <property type="component" value="Unassembled WGS sequence"/>
</dbReference>
<keyword evidence="4 8" id="KW-0732">Signal</keyword>
<gene>
    <name evidence="11" type="ORF">KS419_12675</name>
</gene>
<dbReference type="NCBIfam" id="TIGR02887">
    <property type="entry name" value="spore_ger_x_C"/>
    <property type="match status" value="1"/>
</dbReference>
<dbReference type="InterPro" id="IPR057336">
    <property type="entry name" value="GerAC_N"/>
</dbReference>
<feature type="chain" id="PRO_5046739556" evidence="8">
    <location>
        <begin position="23"/>
        <end position="373"/>
    </location>
</feature>
<keyword evidence="7" id="KW-0449">Lipoprotein</keyword>
<evidence type="ECO:0000256" key="5">
    <source>
        <dbReference type="ARBA" id="ARBA00023136"/>
    </source>
</evidence>
<evidence type="ECO:0000256" key="2">
    <source>
        <dbReference type="ARBA" id="ARBA00007886"/>
    </source>
</evidence>
<keyword evidence="5" id="KW-0472">Membrane</keyword>
<feature type="signal peptide" evidence="8">
    <location>
        <begin position="1"/>
        <end position="22"/>
    </location>
</feature>
<organism evidence="11 12">
    <name type="scientific">Evansella tamaricis</name>
    <dbReference type="NCBI Taxonomy" id="2069301"/>
    <lineage>
        <taxon>Bacteria</taxon>
        <taxon>Bacillati</taxon>
        <taxon>Bacillota</taxon>
        <taxon>Bacilli</taxon>
        <taxon>Bacillales</taxon>
        <taxon>Bacillaceae</taxon>
        <taxon>Evansella</taxon>
    </lineage>
</organism>
<feature type="domain" description="Spore germination GerAC-like C-terminal" evidence="9">
    <location>
        <begin position="203"/>
        <end position="370"/>
    </location>
</feature>
<evidence type="ECO:0000256" key="7">
    <source>
        <dbReference type="ARBA" id="ARBA00023288"/>
    </source>
</evidence>
<dbReference type="EMBL" id="JAHQCS010000105">
    <property type="protein sequence ID" value="MBU9712597.1"/>
    <property type="molecule type" value="Genomic_DNA"/>
</dbReference>
<dbReference type="Pfam" id="PF25198">
    <property type="entry name" value="Spore_GerAC_N"/>
    <property type="match status" value="1"/>
</dbReference>
<evidence type="ECO:0000313" key="11">
    <source>
        <dbReference type="EMBL" id="MBU9712597.1"/>
    </source>
</evidence>
<dbReference type="PANTHER" id="PTHR35789">
    <property type="entry name" value="SPORE GERMINATION PROTEIN B3"/>
    <property type="match status" value="1"/>
</dbReference>
<protein>
    <submittedName>
        <fullName evidence="11">Ger(X)C family spore germination protein</fullName>
    </submittedName>
</protein>
<dbReference type="RefSeq" id="WP_217066774.1">
    <property type="nucleotide sequence ID" value="NZ_JAHQCS010000105.1"/>
</dbReference>
<comment type="similarity">
    <text evidence="2">Belongs to the GerABKC lipoprotein family.</text>
</comment>